<gene>
    <name evidence="2" type="ORF">X943_004063</name>
</gene>
<comment type="caution">
    <text evidence="2">The sequence shown here is derived from an EMBL/GenBank/DDBJ whole genome shotgun (WGS) entry which is preliminary data.</text>
</comment>
<feature type="compositionally biased region" description="Basic and acidic residues" evidence="1">
    <location>
        <begin position="102"/>
        <end position="112"/>
    </location>
</feature>
<sequence>METRPDGANNGSLDLLEKRIKYLSAAAVKLATIVPSVSHSLMRLAQCHLKDAKGSRKSHTKKRTRDLTRTLYRIKIASCATHELYSQGSRGSCHQVKNKQLHSSETKSFDVY</sequence>
<keyword evidence="3" id="KW-1185">Reference proteome</keyword>
<name>A0AAD9LFL8_BABDI</name>
<proteinExistence type="predicted"/>
<evidence type="ECO:0000313" key="3">
    <source>
        <dbReference type="Proteomes" id="UP001195914"/>
    </source>
</evidence>
<dbReference type="AlphaFoldDB" id="A0AAD9LFL8"/>
<feature type="region of interest" description="Disordered" evidence="1">
    <location>
        <begin position="88"/>
        <end position="112"/>
    </location>
</feature>
<dbReference type="Proteomes" id="UP001195914">
    <property type="component" value="Unassembled WGS sequence"/>
</dbReference>
<evidence type="ECO:0000256" key="1">
    <source>
        <dbReference type="SAM" id="MobiDB-lite"/>
    </source>
</evidence>
<dbReference type="EMBL" id="JAHBMH010000073">
    <property type="protein sequence ID" value="KAK1933534.1"/>
    <property type="molecule type" value="Genomic_DNA"/>
</dbReference>
<protein>
    <submittedName>
        <fullName evidence="2">Uncharacterized protein</fullName>
    </submittedName>
</protein>
<organism evidence="2 3">
    <name type="scientific">Babesia divergens</name>
    <dbReference type="NCBI Taxonomy" id="32595"/>
    <lineage>
        <taxon>Eukaryota</taxon>
        <taxon>Sar</taxon>
        <taxon>Alveolata</taxon>
        <taxon>Apicomplexa</taxon>
        <taxon>Aconoidasida</taxon>
        <taxon>Piroplasmida</taxon>
        <taxon>Babesiidae</taxon>
        <taxon>Babesia</taxon>
    </lineage>
</organism>
<reference evidence="2" key="1">
    <citation type="journal article" date="2014" name="Nucleic Acids Res.">
        <title>The evolutionary dynamics of variant antigen genes in Babesia reveal a history of genomic innovation underlying host-parasite interaction.</title>
        <authorList>
            <person name="Jackson A.P."/>
            <person name="Otto T.D."/>
            <person name="Darby A."/>
            <person name="Ramaprasad A."/>
            <person name="Xia D."/>
            <person name="Echaide I.E."/>
            <person name="Farber M."/>
            <person name="Gahlot S."/>
            <person name="Gamble J."/>
            <person name="Gupta D."/>
            <person name="Gupta Y."/>
            <person name="Jackson L."/>
            <person name="Malandrin L."/>
            <person name="Malas T.B."/>
            <person name="Moussa E."/>
            <person name="Nair M."/>
            <person name="Reid A.J."/>
            <person name="Sanders M."/>
            <person name="Sharma J."/>
            <person name="Tracey A."/>
            <person name="Quail M.A."/>
            <person name="Weir W."/>
            <person name="Wastling J.M."/>
            <person name="Hall N."/>
            <person name="Willadsen P."/>
            <person name="Lingelbach K."/>
            <person name="Shiels B."/>
            <person name="Tait A."/>
            <person name="Berriman M."/>
            <person name="Allred D.R."/>
            <person name="Pain A."/>
        </authorList>
    </citation>
    <scope>NUCLEOTIDE SEQUENCE</scope>
    <source>
        <strain evidence="2">1802A</strain>
    </source>
</reference>
<reference evidence="2" key="2">
    <citation type="submission" date="2021-05" db="EMBL/GenBank/DDBJ databases">
        <authorList>
            <person name="Pain A."/>
        </authorList>
    </citation>
    <scope>NUCLEOTIDE SEQUENCE</scope>
    <source>
        <strain evidence="2">1802A</strain>
    </source>
</reference>
<evidence type="ECO:0000313" key="2">
    <source>
        <dbReference type="EMBL" id="KAK1933534.1"/>
    </source>
</evidence>
<accession>A0AAD9LFL8</accession>